<proteinExistence type="inferred from homology"/>
<evidence type="ECO:0000256" key="6">
    <source>
        <dbReference type="ARBA" id="ARBA00023001"/>
    </source>
</evidence>
<dbReference type="InterPro" id="IPR001919">
    <property type="entry name" value="CBD2"/>
</dbReference>
<dbReference type="InterPro" id="IPR044846">
    <property type="entry name" value="GH10"/>
</dbReference>
<dbReference type="Gene3D" id="3.20.20.80">
    <property type="entry name" value="Glycosidases"/>
    <property type="match status" value="1"/>
</dbReference>
<evidence type="ECO:0000313" key="17">
    <source>
        <dbReference type="Proteomes" id="UP000757540"/>
    </source>
</evidence>
<evidence type="ECO:0000256" key="8">
    <source>
        <dbReference type="ARBA" id="ARBA00023295"/>
    </source>
</evidence>
<feature type="signal peptide" evidence="13">
    <location>
        <begin position="1"/>
        <end position="40"/>
    </location>
</feature>
<keyword evidence="6" id="KW-0136">Cellulose degradation</keyword>
<dbReference type="PROSITE" id="PS51173">
    <property type="entry name" value="CBM2"/>
    <property type="match status" value="1"/>
</dbReference>
<feature type="region of interest" description="Disordered" evidence="12">
    <location>
        <begin position="358"/>
        <end position="379"/>
    </location>
</feature>
<dbReference type="InterPro" id="IPR008965">
    <property type="entry name" value="CBM2/CBM3_carb-bd_dom_sf"/>
</dbReference>
<sequence>MRPHPEIDFQPRRTRPLPVLATAAAAAALLAPLALGPAHAAEPVYEPWRDAASDHGVTMGFALSPQHLSIDGYRQVAEREFDLVVAENAMKWDATEPSRGAFSWGQADQVAAFAESIDADLYGHTLVWHSQLPGWVESISDPVELRTVMHDHIDAVAGRYAGQVDAWDVVNELWEGDGSRRQSVFQRVLGDGYVAEALTRARQAAPDADLCLNDYSTDAINAKSTAMYELVADLIDDGVPIDCVGFQSHLIVGQVPSSFQQNLQRFADLGVDVRITELDIRMNVPASAADLQRQAADYRAVVEACLAVDRCTGVTVWGIDDGHSWVPDVFSGQGAALPWDAQYQPKPAYSAVAEALGAELDGGSGPDPTPTPTPTGGPDEGTCSVAWSVAAWDSGYTGTVSVTNTGPDPWSSWQLVAALPAGQQLQQGWSAQWSQSGGTLTASNAAWNASVPPGASVQVGYNATHAGDTTVPTDVAVNGSACT</sequence>
<evidence type="ECO:0000256" key="2">
    <source>
        <dbReference type="ARBA" id="ARBA00007495"/>
    </source>
</evidence>
<dbReference type="InterPro" id="IPR012291">
    <property type="entry name" value="CBM2_carb-bd_dom_sf"/>
</dbReference>
<evidence type="ECO:0000259" key="14">
    <source>
        <dbReference type="PROSITE" id="PS51173"/>
    </source>
</evidence>
<dbReference type="EC" id="3.2.1.8" evidence="11"/>
<dbReference type="PROSITE" id="PS51760">
    <property type="entry name" value="GH10_2"/>
    <property type="match status" value="1"/>
</dbReference>
<dbReference type="InterPro" id="IPR031158">
    <property type="entry name" value="GH10_AS"/>
</dbReference>
<dbReference type="PROSITE" id="PS00561">
    <property type="entry name" value="CBM2_A"/>
    <property type="match status" value="1"/>
</dbReference>
<dbReference type="EMBL" id="JABEZU010000001">
    <property type="protein sequence ID" value="NOV96693.1"/>
    <property type="molecule type" value="Genomic_DNA"/>
</dbReference>
<comment type="caution">
    <text evidence="16">The sequence shown here is derived from an EMBL/GenBank/DDBJ whole genome shotgun (WGS) entry which is preliminary data.</text>
</comment>
<dbReference type="InterPro" id="IPR001000">
    <property type="entry name" value="GH10_dom"/>
</dbReference>
<keyword evidence="9 11" id="KW-0624">Polysaccharide degradation</keyword>
<dbReference type="InterPro" id="IPR018366">
    <property type="entry name" value="CBM2_CS"/>
</dbReference>
<dbReference type="RefSeq" id="WP_171782838.1">
    <property type="nucleotide sequence ID" value="NZ_JABEZU010000001.1"/>
</dbReference>
<keyword evidence="4 13" id="KW-0732">Signal</keyword>
<keyword evidence="5 11" id="KW-0378">Hydrolase</keyword>
<comment type="similarity">
    <text evidence="2 11">Belongs to the glycosyl hydrolase 10 (cellulase F) family.</text>
</comment>
<gene>
    <name evidence="16" type="ORF">HDG69_001246</name>
</gene>
<evidence type="ECO:0000256" key="3">
    <source>
        <dbReference type="ARBA" id="ARBA00022651"/>
    </source>
</evidence>
<evidence type="ECO:0000256" key="9">
    <source>
        <dbReference type="ARBA" id="ARBA00023326"/>
    </source>
</evidence>
<accession>A0ABX2A453</accession>
<keyword evidence="17" id="KW-1185">Reference proteome</keyword>
<dbReference type="PANTHER" id="PTHR31490">
    <property type="entry name" value="GLYCOSYL HYDROLASE"/>
    <property type="match status" value="1"/>
</dbReference>
<dbReference type="GO" id="GO:0031176">
    <property type="term" value="F:endo-1,4-beta-xylanase activity"/>
    <property type="evidence" value="ECO:0007669"/>
    <property type="project" value="UniProtKB-EC"/>
</dbReference>
<evidence type="ECO:0000313" key="16">
    <source>
        <dbReference type="EMBL" id="NOV96693.1"/>
    </source>
</evidence>
<dbReference type="SUPFAM" id="SSF51445">
    <property type="entry name" value="(Trans)glycosidases"/>
    <property type="match status" value="1"/>
</dbReference>
<reference evidence="16 17" key="1">
    <citation type="submission" date="2020-05" db="EMBL/GenBank/DDBJ databases">
        <title>Genomic Encyclopedia of Type Strains, Phase III (KMG-III): the genomes of soil and plant-associated and newly described type strains.</title>
        <authorList>
            <person name="Whitman W."/>
        </authorList>
    </citation>
    <scope>NUCLEOTIDE SEQUENCE [LARGE SCALE GENOMIC DNA]</scope>
    <source>
        <strain evidence="16 17">KCTC 19046</strain>
    </source>
</reference>
<dbReference type="PANTHER" id="PTHR31490:SF88">
    <property type="entry name" value="BETA-XYLANASE"/>
    <property type="match status" value="1"/>
</dbReference>
<dbReference type="Pfam" id="PF00331">
    <property type="entry name" value="Glyco_hydro_10"/>
    <property type="match status" value="1"/>
</dbReference>
<dbReference type="Gene3D" id="2.60.40.290">
    <property type="match status" value="1"/>
</dbReference>
<organism evidence="16 17">
    <name type="scientific">Isoptericola halotolerans</name>
    <dbReference type="NCBI Taxonomy" id="300560"/>
    <lineage>
        <taxon>Bacteria</taxon>
        <taxon>Bacillati</taxon>
        <taxon>Actinomycetota</taxon>
        <taxon>Actinomycetes</taxon>
        <taxon>Micrococcales</taxon>
        <taxon>Promicromonosporaceae</taxon>
        <taxon>Isoptericola</taxon>
    </lineage>
</organism>
<keyword evidence="7 11" id="KW-0119">Carbohydrate metabolism</keyword>
<feature type="domain" description="CBM2" evidence="14">
    <location>
        <begin position="376"/>
        <end position="483"/>
    </location>
</feature>
<dbReference type="PRINTS" id="PR00134">
    <property type="entry name" value="GLHYDRLASE10"/>
</dbReference>
<dbReference type="SMART" id="SM00637">
    <property type="entry name" value="CBD_II"/>
    <property type="match status" value="1"/>
</dbReference>
<protein>
    <recommendedName>
        <fullName evidence="11">Beta-xylanase</fullName>
        <ecNumber evidence="11">3.2.1.8</ecNumber>
    </recommendedName>
</protein>
<name>A0ABX2A453_9MICO</name>
<feature type="active site" description="Nucleophile" evidence="10">
    <location>
        <position position="277"/>
    </location>
</feature>
<dbReference type="Pfam" id="PF00553">
    <property type="entry name" value="CBM_2"/>
    <property type="match status" value="1"/>
</dbReference>
<evidence type="ECO:0000256" key="10">
    <source>
        <dbReference type="PROSITE-ProRule" id="PRU10061"/>
    </source>
</evidence>
<keyword evidence="3" id="KW-0858">Xylan degradation</keyword>
<comment type="catalytic activity">
    <reaction evidence="1 11">
        <text>Endohydrolysis of (1-&gt;4)-beta-D-xylosidic linkages in xylans.</text>
        <dbReference type="EC" id="3.2.1.8"/>
    </reaction>
</comment>
<evidence type="ECO:0000256" key="1">
    <source>
        <dbReference type="ARBA" id="ARBA00000681"/>
    </source>
</evidence>
<dbReference type="SMART" id="SM00633">
    <property type="entry name" value="Glyco_10"/>
    <property type="match status" value="1"/>
</dbReference>
<evidence type="ECO:0000259" key="15">
    <source>
        <dbReference type="PROSITE" id="PS51760"/>
    </source>
</evidence>
<dbReference type="PROSITE" id="PS00591">
    <property type="entry name" value="GH10_1"/>
    <property type="match status" value="1"/>
</dbReference>
<evidence type="ECO:0000256" key="12">
    <source>
        <dbReference type="SAM" id="MobiDB-lite"/>
    </source>
</evidence>
<dbReference type="InterPro" id="IPR017853">
    <property type="entry name" value="GH"/>
</dbReference>
<keyword evidence="8 11" id="KW-0326">Glycosidase</keyword>
<evidence type="ECO:0000256" key="13">
    <source>
        <dbReference type="SAM" id="SignalP"/>
    </source>
</evidence>
<feature type="chain" id="PRO_5047033253" description="Beta-xylanase" evidence="13">
    <location>
        <begin position="41"/>
        <end position="483"/>
    </location>
</feature>
<evidence type="ECO:0000256" key="5">
    <source>
        <dbReference type="ARBA" id="ARBA00022801"/>
    </source>
</evidence>
<dbReference type="SUPFAM" id="SSF49384">
    <property type="entry name" value="Carbohydrate-binding domain"/>
    <property type="match status" value="1"/>
</dbReference>
<dbReference type="Proteomes" id="UP000757540">
    <property type="component" value="Unassembled WGS sequence"/>
</dbReference>
<evidence type="ECO:0000256" key="11">
    <source>
        <dbReference type="RuleBase" id="RU361174"/>
    </source>
</evidence>
<feature type="domain" description="GH10" evidence="15">
    <location>
        <begin position="42"/>
        <end position="355"/>
    </location>
</feature>
<evidence type="ECO:0000256" key="4">
    <source>
        <dbReference type="ARBA" id="ARBA00022729"/>
    </source>
</evidence>
<evidence type="ECO:0000256" key="7">
    <source>
        <dbReference type="ARBA" id="ARBA00023277"/>
    </source>
</evidence>